<comment type="caution">
    <text evidence="1">Lacks conserved residue(s) required for the propagation of feature annotation.</text>
</comment>
<organism evidence="6 7">
    <name type="scientific">Parambassis ranga</name>
    <name type="common">Indian glassy fish</name>
    <dbReference type="NCBI Taxonomy" id="210632"/>
    <lineage>
        <taxon>Eukaryota</taxon>
        <taxon>Metazoa</taxon>
        <taxon>Chordata</taxon>
        <taxon>Craniata</taxon>
        <taxon>Vertebrata</taxon>
        <taxon>Euteleostomi</taxon>
        <taxon>Actinopterygii</taxon>
        <taxon>Neopterygii</taxon>
        <taxon>Teleostei</taxon>
        <taxon>Neoteleostei</taxon>
        <taxon>Acanthomorphata</taxon>
        <taxon>Ovalentaria</taxon>
        <taxon>Ambassidae</taxon>
        <taxon>Parambassis</taxon>
    </lineage>
</organism>
<keyword evidence="3" id="KW-0812">Transmembrane</keyword>
<evidence type="ECO:0000256" key="3">
    <source>
        <dbReference type="SAM" id="Phobius"/>
    </source>
</evidence>
<dbReference type="AlphaFoldDB" id="A0A6P7IWN8"/>
<dbReference type="RefSeq" id="XP_028266874.1">
    <property type="nucleotide sequence ID" value="XM_028411073.1"/>
</dbReference>
<keyword evidence="6" id="KW-1185">Reference proteome</keyword>
<dbReference type="GO" id="GO:0042127">
    <property type="term" value="P:regulation of cell population proliferation"/>
    <property type="evidence" value="ECO:0007669"/>
    <property type="project" value="TreeGrafter"/>
</dbReference>
<dbReference type="Gene3D" id="2.10.50.10">
    <property type="entry name" value="Tumor Necrosis Factor Receptor, subunit A, domain 2"/>
    <property type="match status" value="2"/>
</dbReference>
<feature type="compositionally biased region" description="Polar residues" evidence="2">
    <location>
        <begin position="277"/>
        <end position="297"/>
    </location>
</feature>
<evidence type="ECO:0000256" key="2">
    <source>
        <dbReference type="SAM" id="MobiDB-lite"/>
    </source>
</evidence>
<dbReference type="Proteomes" id="UP000515145">
    <property type="component" value="Chromosome 7"/>
</dbReference>
<evidence type="ECO:0000313" key="7">
    <source>
        <dbReference type="RefSeq" id="XP_028266874.1"/>
    </source>
</evidence>
<keyword evidence="3" id="KW-1133">Transmembrane helix</keyword>
<feature type="chain" id="PRO_5027819173" evidence="4">
    <location>
        <begin position="21"/>
        <end position="297"/>
    </location>
</feature>
<gene>
    <name evidence="7" type="primary">tnfrsf9a</name>
</gene>
<evidence type="ECO:0000259" key="5">
    <source>
        <dbReference type="PROSITE" id="PS50050"/>
    </source>
</evidence>
<feature type="signal peptide" evidence="4">
    <location>
        <begin position="1"/>
        <end position="20"/>
    </location>
</feature>
<proteinExistence type="predicted"/>
<evidence type="ECO:0000256" key="4">
    <source>
        <dbReference type="SAM" id="SignalP"/>
    </source>
</evidence>
<feature type="disulfide bond" evidence="1">
    <location>
        <begin position="80"/>
        <end position="93"/>
    </location>
</feature>
<dbReference type="PANTHER" id="PTHR47139:SF4">
    <property type="entry name" value="TUMOR NECROSIS FACTOR RECEPTOR SUPERFAMILY MEMBER 9 ISOFORM X1-RELATED"/>
    <property type="match status" value="1"/>
</dbReference>
<accession>A0A6P7IWN8</accession>
<keyword evidence="3" id="KW-0472">Membrane</keyword>
<keyword evidence="7" id="KW-0675">Receptor</keyword>
<feature type="domain" description="TNFR-Cys" evidence="5">
    <location>
        <begin position="62"/>
        <end position="101"/>
    </location>
</feature>
<evidence type="ECO:0000313" key="6">
    <source>
        <dbReference type="Proteomes" id="UP000515145"/>
    </source>
</evidence>
<feature type="region of interest" description="Disordered" evidence="2">
    <location>
        <begin position="276"/>
        <end position="297"/>
    </location>
</feature>
<dbReference type="OrthoDB" id="9423210at2759"/>
<dbReference type="SUPFAM" id="SSF57586">
    <property type="entry name" value="TNF receptor-like"/>
    <property type="match status" value="2"/>
</dbReference>
<sequence>MAMMLWVLLGLSLLVQGCLCSLGQKGCMKWTPRGDNICCEACFPGNRQVTPCGKRSQDLCTPCETGTWTDDPLSYRCKRCSKCIGVQTHVKNCTATADTQCGCSIGLTCGDKHCSFCVDTCPIGQEPTPARTCRPCPEGTFNDKIHQYCKPWSTKCPQPNQVIVSKGDAVSDIKCADISSSVAPLITTKQREIIFSTVKRTDPDNTGQLFGVIGVAFLFCISIIIIIITIITIAAVKHLQKRKKSKKRIIKPAELHTPTDDPRTLIATECSFHEAQQEQGSSTESLNSKDSSQQLIV</sequence>
<dbReference type="CDD" id="cd13424">
    <property type="entry name" value="TNFRSF9_teleost"/>
    <property type="match status" value="1"/>
</dbReference>
<dbReference type="FunCoup" id="A0A6P7IWN8">
    <property type="interactions" value="746"/>
</dbReference>
<keyword evidence="1" id="KW-1015">Disulfide bond</keyword>
<dbReference type="Pfam" id="PF00020">
    <property type="entry name" value="TNFR_c6"/>
    <property type="match status" value="2"/>
</dbReference>
<protein>
    <submittedName>
        <fullName evidence="7">Tumor necrosis factor receptor superfamily member 9a</fullName>
    </submittedName>
</protein>
<dbReference type="GeneID" id="114439227"/>
<feature type="repeat" description="TNFR-Cys" evidence="1">
    <location>
        <begin position="62"/>
        <end position="101"/>
    </location>
</feature>
<reference evidence="7" key="1">
    <citation type="submission" date="2025-08" db="UniProtKB">
        <authorList>
            <consortium name="RefSeq"/>
        </authorList>
    </citation>
    <scope>IDENTIFICATION</scope>
</reference>
<dbReference type="SMART" id="SM00208">
    <property type="entry name" value="TNFR"/>
    <property type="match status" value="2"/>
</dbReference>
<feature type="transmembrane region" description="Helical" evidence="3">
    <location>
        <begin position="209"/>
        <end position="236"/>
    </location>
</feature>
<feature type="disulfide bond" evidence="1">
    <location>
        <begin position="83"/>
        <end position="101"/>
    </location>
</feature>
<evidence type="ECO:0000256" key="1">
    <source>
        <dbReference type="PROSITE-ProRule" id="PRU00206"/>
    </source>
</evidence>
<dbReference type="InterPro" id="IPR001368">
    <property type="entry name" value="TNFR/NGFR_Cys_rich_reg"/>
</dbReference>
<dbReference type="InParanoid" id="A0A6P7IWN8"/>
<name>A0A6P7IWN8_9TELE</name>
<dbReference type="PANTHER" id="PTHR47139">
    <property type="entry name" value="TUMOR NECROSIS FACTOR RECEPTOR SUPERFAMILY MEMBER 9"/>
    <property type="match status" value="1"/>
</dbReference>
<keyword evidence="4" id="KW-0732">Signal</keyword>
<dbReference type="InterPro" id="IPR034057">
    <property type="entry name" value="TNFRSF9_N_teleost"/>
</dbReference>
<dbReference type="PROSITE" id="PS50050">
    <property type="entry name" value="TNFR_NGFR_2"/>
    <property type="match status" value="1"/>
</dbReference>
<dbReference type="CTD" id="678622"/>
<dbReference type="GO" id="GO:0038023">
    <property type="term" value="F:signaling receptor activity"/>
    <property type="evidence" value="ECO:0007669"/>
    <property type="project" value="TreeGrafter"/>
</dbReference>